<dbReference type="SUPFAM" id="SSF81383">
    <property type="entry name" value="F-box domain"/>
    <property type="match status" value="1"/>
</dbReference>
<proteinExistence type="predicted"/>
<dbReference type="InterPro" id="IPR036047">
    <property type="entry name" value="F-box-like_dom_sf"/>
</dbReference>
<evidence type="ECO:0000313" key="2">
    <source>
        <dbReference type="Proteomes" id="UP000008312"/>
    </source>
</evidence>
<keyword evidence="2" id="KW-1185">Reference proteome</keyword>
<organism evidence="1">
    <name type="scientific">Blastocystis hominis</name>
    <dbReference type="NCBI Taxonomy" id="12968"/>
    <lineage>
        <taxon>Eukaryota</taxon>
        <taxon>Sar</taxon>
        <taxon>Stramenopiles</taxon>
        <taxon>Bigyra</taxon>
        <taxon>Opalozoa</taxon>
        <taxon>Opalinata</taxon>
        <taxon>Blastocystidae</taxon>
        <taxon>Blastocystis</taxon>
    </lineage>
</organism>
<reference evidence="1" key="1">
    <citation type="submission" date="2010-02" db="EMBL/GenBank/DDBJ databases">
        <title>Sequencing and annotation of the Blastocystis hominis genome.</title>
        <authorList>
            <person name="Wincker P."/>
        </authorList>
    </citation>
    <scope>NUCLEOTIDE SEQUENCE</scope>
    <source>
        <strain evidence="1">Singapore isolate B</strain>
    </source>
</reference>
<dbReference type="EMBL" id="FN668638">
    <property type="protein sequence ID" value="CBK19652.2"/>
    <property type="molecule type" value="Genomic_DNA"/>
</dbReference>
<accession>D8LV13</accession>
<dbReference type="RefSeq" id="XP_012893700.1">
    <property type="nucleotide sequence ID" value="XM_013038246.1"/>
</dbReference>
<name>D8LV13_BLAHO</name>
<dbReference type="Proteomes" id="UP000008312">
    <property type="component" value="Unassembled WGS sequence"/>
</dbReference>
<dbReference type="AlphaFoldDB" id="D8LV13"/>
<sequence length="218" mass="24828">MIFLLEGIQIFSLLSSSDLISFSHVHSSFSSVLRSPAIWKVVFERESAEQIATATQIPWIKSIYEILYPRTPNPRFFGRQYLEVENEESVVSKEGVPLGKGSPSICVSYLERIANPRIVTLDELQLIEKLSDTEGWYEDKDGFCHCLRLNHDLNESGIVLYCGIPTLQWSKLVSESQNNSVMTAMPGTYGGSSGLYMDKSHRVTKWIREDKKWLRVAF</sequence>
<dbReference type="InParanoid" id="D8LV13"/>
<protein>
    <recommendedName>
        <fullName evidence="3">F-box domain-containing protein</fullName>
    </recommendedName>
</protein>
<dbReference type="GeneID" id="24917420"/>
<gene>
    <name evidence="1" type="ORF">GSBLH_T00000098001</name>
</gene>
<evidence type="ECO:0008006" key="3">
    <source>
        <dbReference type="Google" id="ProtNLM"/>
    </source>
</evidence>
<evidence type="ECO:0000313" key="1">
    <source>
        <dbReference type="EMBL" id="CBK19652.2"/>
    </source>
</evidence>